<dbReference type="Proteomes" id="UP000233551">
    <property type="component" value="Unassembled WGS sequence"/>
</dbReference>
<protein>
    <submittedName>
        <fullName evidence="1">Uncharacterized protein</fullName>
    </submittedName>
</protein>
<keyword evidence="2" id="KW-1185">Reference proteome</keyword>
<dbReference type="EMBL" id="PGOL01000492">
    <property type="protein sequence ID" value="PKI69569.1"/>
    <property type="molecule type" value="Genomic_DNA"/>
</dbReference>
<dbReference type="AlphaFoldDB" id="A0A2I0KM90"/>
<accession>A0A2I0KM90</accession>
<reference evidence="1 2" key="1">
    <citation type="submission" date="2017-11" db="EMBL/GenBank/DDBJ databases">
        <title>De-novo sequencing of pomegranate (Punica granatum L.) genome.</title>
        <authorList>
            <person name="Akparov Z."/>
            <person name="Amiraslanov A."/>
            <person name="Hajiyeva S."/>
            <person name="Abbasov M."/>
            <person name="Kaur K."/>
            <person name="Hamwieh A."/>
            <person name="Solovyev V."/>
            <person name="Salamov A."/>
            <person name="Braich B."/>
            <person name="Kosarev P."/>
            <person name="Mahmoud A."/>
            <person name="Hajiyev E."/>
            <person name="Babayeva S."/>
            <person name="Izzatullayeva V."/>
            <person name="Mammadov A."/>
            <person name="Mammadov A."/>
            <person name="Sharifova S."/>
            <person name="Ojaghi J."/>
            <person name="Eynullazada K."/>
            <person name="Bayramov B."/>
            <person name="Abdulazimova A."/>
            <person name="Shahmuradov I."/>
        </authorList>
    </citation>
    <scope>NUCLEOTIDE SEQUENCE [LARGE SCALE GENOMIC DNA]</scope>
    <source>
        <strain evidence="2">cv. AG2017</strain>
        <tissue evidence="1">Leaf</tissue>
    </source>
</reference>
<organism evidence="1 2">
    <name type="scientific">Punica granatum</name>
    <name type="common">Pomegranate</name>
    <dbReference type="NCBI Taxonomy" id="22663"/>
    <lineage>
        <taxon>Eukaryota</taxon>
        <taxon>Viridiplantae</taxon>
        <taxon>Streptophyta</taxon>
        <taxon>Embryophyta</taxon>
        <taxon>Tracheophyta</taxon>
        <taxon>Spermatophyta</taxon>
        <taxon>Magnoliopsida</taxon>
        <taxon>eudicotyledons</taxon>
        <taxon>Gunneridae</taxon>
        <taxon>Pentapetalae</taxon>
        <taxon>rosids</taxon>
        <taxon>malvids</taxon>
        <taxon>Myrtales</taxon>
        <taxon>Lythraceae</taxon>
        <taxon>Punica</taxon>
    </lineage>
</organism>
<name>A0A2I0KM90_PUNGR</name>
<comment type="caution">
    <text evidence="1">The sequence shown here is derived from an EMBL/GenBank/DDBJ whole genome shotgun (WGS) entry which is preliminary data.</text>
</comment>
<evidence type="ECO:0000313" key="1">
    <source>
        <dbReference type="EMBL" id="PKI69569.1"/>
    </source>
</evidence>
<proteinExistence type="predicted"/>
<sequence length="129" mass="14385">MNVFLCVPCFYSSLGGSFHFFPIFSFAFFSGPKASSNNMILFALVARLARSTVALPVNVDGNRRHLTYSYVVLPSKDVTCLRMWSWGSNLSSYKAVIMLRWAGLGFAELSGTWPLNGLHRPSRPGRIET</sequence>
<gene>
    <name evidence="1" type="ORF">CRG98_010052</name>
</gene>
<evidence type="ECO:0000313" key="2">
    <source>
        <dbReference type="Proteomes" id="UP000233551"/>
    </source>
</evidence>